<evidence type="ECO:0000256" key="1">
    <source>
        <dbReference type="SAM" id="MobiDB-lite"/>
    </source>
</evidence>
<accession>A0A251Q3I7</accession>
<gene>
    <name evidence="2" type="ORF">PRUPE_3G188900</name>
</gene>
<name>A0A251Q3I7_PRUPE</name>
<organism evidence="2 3">
    <name type="scientific">Prunus persica</name>
    <name type="common">Peach</name>
    <name type="synonym">Amygdalus persica</name>
    <dbReference type="NCBI Taxonomy" id="3760"/>
    <lineage>
        <taxon>Eukaryota</taxon>
        <taxon>Viridiplantae</taxon>
        <taxon>Streptophyta</taxon>
        <taxon>Embryophyta</taxon>
        <taxon>Tracheophyta</taxon>
        <taxon>Spermatophyta</taxon>
        <taxon>Magnoliopsida</taxon>
        <taxon>eudicotyledons</taxon>
        <taxon>Gunneridae</taxon>
        <taxon>Pentapetalae</taxon>
        <taxon>rosids</taxon>
        <taxon>fabids</taxon>
        <taxon>Rosales</taxon>
        <taxon>Rosaceae</taxon>
        <taxon>Amygdaloideae</taxon>
        <taxon>Amygdaleae</taxon>
        <taxon>Prunus</taxon>
    </lineage>
</organism>
<feature type="compositionally biased region" description="Low complexity" evidence="1">
    <location>
        <begin position="84"/>
        <end position="103"/>
    </location>
</feature>
<evidence type="ECO:0000313" key="3">
    <source>
        <dbReference type="Proteomes" id="UP000006882"/>
    </source>
</evidence>
<dbReference type="AlphaFoldDB" id="A0A251Q3I7"/>
<proteinExistence type="predicted"/>
<keyword evidence="3" id="KW-1185">Reference proteome</keyword>
<evidence type="ECO:0000313" key="2">
    <source>
        <dbReference type="EMBL" id="ONI17970.1"/>
    </source>
</evidence>
<dbReference type="Gramene" id="ONI17970">
    <property type="protein sequence ID" value="ONI17970"/>
    <property type="gene ID" value="PRUPE_3G188900"/>
</dbReference>
<reference evidence="2 3" key="1">
    <citation type="journal article" date="2013" name="Nat. Genet.">
        <title>The high-quality draft genome of peach (Prunus persica) identifies unique patterns of genetic diversity, domestication and genome evolution.</title>
        <authorList>
            <consortium name="International Peach Genome Initiative"/>
            <person name="Verde I."/>
            <person name="Abbott A.G."/>
            <person name="Scalabrin S."/>
            <person name="Jung S."/>
            <person name="Shu S."/>
            <person name="Marroni F."/>
            <person name="Zhebentyayeva T."/>
            <person name="Dettori M.T."/>
            <person name="Grimwood J."/>
            <person name="Cattonaro F."/>
            <person name="Zuccolo A."/>
            <person name="Rossini L."/>
            <person name="Jenkins J."/>
            <person name="Vendramin E."/>
            <person name="Meisel L.A."/>
            <person name="Decroocq V."/>
            <person name="Sosinski B."/>
            <person name="Prochnik S."/>
            <person name="Mitros T."/>
            <person name="Policriti A."/>
            <person name="Cipriani G."/>
            <person name="Dondini L."/>
            <person name="Ficklin S."/>
            <person name="Goodstein D.M."/>
            <person name="Xuan P."/>
            <person name="Del Fabbro C."/>
            <person name="Aramini V."/>
            <person name="Copetti D."/>
            <person name="Gonzalez S."/>
            <person name="Horner D.S."/>
            <person name="Falchi R."/>
            <person name="Lucas S."/>
            <person name="Mica E."/>
            <person name="Maldonado J."/>
            <person name="Lazzari B."/>
            <person name="Bielenberg D."/>
            <person name="Pirona R."/>
            <person name="Miculan M."/>
            <person name="Barakat A."/>
            <person name="Testolin R."/>
            <person name="Stella A."/>
            <person name="Tartarini S."/>
            <person name="Tonutti P."/>
            <person name="Arus P."/>
            <person name="Orellana A."/>
            <person name="Wells C."/>
            <person name="Main D."/>
            <person name="Vizzotto G."/>
            <person name="Silva H."/>
            <person name="Salamini F."/>
            <person name="Schmutz J."/>
            <person name="Morgante M."/>
            <person name="Rokhsar D.S."/>
        </authorList>
    </citation>
    <scope>NUCLEOTIDE SEQUENCE [LARGE SCALE GENOMIC DNA]</scope>
    <source>
        <strain evidence="3">cv. Nemared</strain>
    </source>
</reference>
<protein>
    <submittedName>
        <fullName evidence="2">Uncharacterized protein</fullName>
    </submittedName>
</protein>
<feature type="region of interest" description="Disordered" evidence="1">
    <location>
        <begin position="61"/>
        <end position="103"/>
    </location>
</feature>
<dbReference type="EMBL" id="CM007653">
    <property type="protein sequence ID" value="ONI17970.1"/>
    <property type="molecule type" value="Genomic_DNA"/>
</dbReference>
<dbReference type="Proteomes" id="UP000006882">
    <property type="component" value="Chromosome G3"/>
</dbReference>
<sequence length="103" mass="11554">MFFLLSSYQSVAWGFKFLCIMCKRTRDSKRNQMMQEAHSFAISNGIEISYESVCLADDKHKTREENVSDSDNLPSIGLKKKKALGSSKIASPTSTSFSIHSSH</sequence>